<feature type="domain" description="DUF4440" evidence="1">
    <location>
        <begin position="59"/>
        <end position="146"/>
    </location>
</feature>
<reference evidence="2" key="1">
    <citation type="submission" date="2018-05" db="EMBL/GenBank/DDBJ databases">
        <authorList>
            <person name="Lanie J.A."/>
            <person name="Ng W.-L."/>
            <person name="Kazmierczak K.M."/>
            <person name="Andrzejewski T.M."/>
            <person name="Davidsen T.M."/>
            <person name="Wayne K.J."/>
            <person name="Tettelin H."/>
            <person name="Glass J.I."/>
            <person name="Rusch D."/>
            <person name="Podicherti R."/>
            <person name="Tsui H.-C.T."/>
            <person name="Winkler M.E."/>
        </authorList>
    </citation>
    <scope>NUCLEOTIDE SEQUENCE</scope>
</reference>
<dbReference type="InterPro" id="IPR032710">
    <property type="entry name" value="NTF2-like_dom_sf"/>
</dbReference>
<dbReference type="PROSITE" id="PS51257">
    <property type="entry name" value="PROKAR_LIPOPROTEIN"/>
    <property type="match status" value="1"/>
</dbReference>
<name>A0A381NNU5_9ZZZZ</name>
<dbReference type="Gene3D" id="3.10.450.50">
    <property type="match status" value="2"/>
</dbReference>
<dbReference type="EMBL" id="UINC01000486">
    <property type="protein sequence ID" value="SUZ56190.1"/>
    <property type="molecule type" value="Genomic_DNA"/>
</dbReference>
<protein>
    <recommendedName>
        <fullName evidence="1">DUF4440 domain-containing protein</fullName>
    </recommendedName>
</protein>
<dbReference type="SUPFAM" id="SSF54427">
    <property type="entry name" value="NTF2-like"/>
    <property type="match status" value="2"/>
</dbReference>
<proteinExistence type="predicted"/>
<sequence length="298" mass="31514">MTFRSIIALLAVVAIAACGGAATEEQVEVAEELPMDDAAAIAAMIEEYQLHFNMGHGSMAADYHTDGVFLPSDGSLLRTTESRVAWYEAQVVGNPQNQVSADDVLVLGDSAVAHGSYSTTGTPEGEPVTSAGNWMARLNKVDGNWRWAVGLSNWDTAPPEDLPAPLRDEGSAEVEDSLIAELMGYYGTHFNMGHPGMVASRYAEDAVAAISGRPKMVGRAAIEEDMSARMEAAGNPQLTIHVAGAQDLGDGYVFGGGWYETAADSGNQAGSFLVLARADDDGNMQIQWTISNGLPTNE</sequence>
<dbReference type="Pfam" id="PF14534">
    <property type="entry name" value="DUF4440"/>
    <property type="match status" value="1"/>
</dbReference>
<dbReference type="AlphaFoldDB" id="A0A381NNU5"/>
<evidence type="ECO:0000259" key="1">
    <source>
        <dbReference type="Pfam" id="PF14534"/>
    </source>
</evidence>
<evidence type="ECO:0000313" key="2">
    <source>
        <dbReference type="EMBL" id="SUZ56190.1"/>
    </source>
</evidence>
<accession>A0A381NNU5</accession>
<gene>
    <name evidence="2" type="ORF">METZ01_LOCUS9044</name>
</gene>
<organism evidence="2">
    <name type="scientific">marine metagenome</name>
    <dbReference type="NCBI Taxonomy" id="408172"/>
    <lineage>
        <taxon>unclassified sequences</taxon>
        <taxon>metagenomes</taxon>
        <taxon>ecological metagenomes</taxon>
    </lineage>
</organism>
<dbReference type="InterPro" id="IPR027843">
    <property type="entry name" value="DUF4440"/>
</dbReference>